<proteinExistence type="predicted"/>
<dbReference type="AlphaFoldDB" id="A0A1I1X2X5"/>
<accession>A0A1I1X2X5</accession>
<dbReference type="EMBL" id="FNBS01000002">
    <property type="protein sequence ID" value="SDF02566.1"/>
    <property type="molecule type" value="Genomic_DNA"/>
</dbReference>
<gene>
    <name evidence="1" type="ORF">SAMN04244560_00124</name>
</gene>
<evidence type="ECO:0000313" key="1">
    <source>
        <dbReference type="EMBL" id="SDF02566.1"/>
    </source>
</evidence>
<reference evidence="1 2" key="1">
    <citation type="submission" date="2016-10" db="EMBL/GenBank/DDBJ databases">
        <authorList>
            <person name="de Groot N.N."/>
        </authorList>
    </citation>
    <scope>NUCLEOTIDE SEQUENCE [LARGE SCALE GENOMIC DNA]</scope>
    <source>
        <strain evidence="1 2">DSM 569</strain>
    </source>
</reference>
<protein>
    <submittedName>
        <fullName evidence="1">Uncharacterized protein</fullName>
    </submittedName>
</protein>
<sequence length="215" mass="25565">MVSFINKDKIRAFFVNFNKNVSGNSSNQRKQNNISNYILRENYKKKDAKNNTNCVKSYKIFKRHFKNPLSLLENCRADIFLTLYGLGFLIPVFIICHFIFSMKIAEILLLFLYPLKVSYISLSVKYLAILSLCFWVGFPSFISGIGYFLLFNRNIPFFNVVINTVQIFITVLVLYMPVVWTIKFWNYSGYNKMYLIIQSIFYIFWYFIFFLQLVI</sequence>
<name>A0A1I1X2X5_THETY</name>
<dbReference type="Proteomes" id="UP000183404">
    <property type="component" value="Unassembled WGS sequence"/>
</dbReference>
<organism evidence="1 2">
    <name type="scientific">Thermoanaerobacter thermohydrosulfuricus</name>
    <name type="common">Clostridium thermohydrosulfuricum</name>
    <dbReference type="NCBI Taxonomy" id="1516"/>
    <lineage>
        <taxon>Bacteria</taxon>
        <taxon>Bacillati</taxon>
        <taxon>Bacillota</taxon>
        <taxon>Clostridia</taxon>
        <taxon>Thermoanaerobacterales</taxon>
        <taxon>Thermoanaerobacteraceae</taxon>
        <taxon>Thermoanaerobacter</taxon>
    </lineage>
</organism>
<evidence type="ECO:0000313" key="2">
    <source>
        <dbReference type="Proteomes" id="UP000183404"/>
    </source>
</evidence>